<evidence type="ECO:0000313" key="2">
    <source>
        <dbReference type="WBParaSite" id="nRc.2.0.1.t36156-RA"/>
    </source>
</evidence>
<organism evidence="1 2">
    <name type="scientific">Romanomermis culicivorax</name>
    <name type="common">Nematode worm</name>
    <dbReference type="NCBI Taxonomy" id="13658"/>
    <lineage>
        <taxon>Eukaryota</taxon>
        <taxon>Metazoa</taxon>
        <taxon>Ecdysozoa</taxon>
        <taxon>Nematoda</taxon>
        <taxon>Enoplea</taxon>
        <taxon>Dorylaimia</taxon>
        <taxon>Mermithida</taxon>
        <taxon>Mermithoidea</taxon>
        <taxon>Mermithidae</taxon>
        <taxon>Romanomermis</taxon>
    </lineage>
</organism>
<sequence>MTLFLHFQKPPKPVASTNFLNESSQSSARCSGCFSDQCCSSSRSANSARSSTVTERTVDPYCNYCKRFSSTATSSCCSERTSTASSSCLYGTADDKKLVAVPAKLDGRKTKMATNQMAPTNNRLVNDWSTPHLSSFSRETSTMMISTIRKATDQNQGPLETAM</sequence>
<accession>A0A915KDL5</accession>
<protein>
    <submittedName>
        <fullName evidence="2">Uncharacterized protein</fullName>
    </submittedName>
</protein>
<dbReference type="AlphaFoldDB" id="A0A915KDL5"/>
<evidence type="ECO:0000313" key="1">
    <source>
        <dbReference type="Proteomes" id="UP000887565"/>
    </source>
</evidence>
<proteinExistence type="predicted"/>
<dbReference type="Proteomes" id="UP000887565">
    <property type="component" value="Unplaced"/>
</dbReference>
<name>A0A915KDL5_ROMCU</name>
<reference evidence="2" key="1">
    <citation type="submission" date="2022-11" db="UniProtKB">
        <authorList>
            <consortium name="WormBaseParasite"/>
        </authorList>
    </citation>
    <scope>IDENTIFICATION</scope>
</reference>
<keyword evidence="1" id="KW-1185">Reference proteome</keyword>
<dbReference type="WBParaSite" id="nRc.2.0.1.t36156-RA">
    <property type="protein sequence ID" value="nRc.2.0.1.t36156-RA"/>
    <property type="gene ID" value="nRc.2.0.1.g36156"/>
</dbReference>